<dbReference type="Proteomes" id="UP001062846">
    <property type="component" value="Chromosome 2"/>
</dbReference>
<gene>
    <name evidence="1" type="ORF">RHMOL_Rhmol02G0040900</name>
</gene>
<proteinExistence type="predicted"/>
<dbReference type="EMBL" id="CM046389">
    <property type="protein sequence ID" value="KAI8566444.1"/>
    <property type="molecule type" value="Genomic_DNA"/>
</dbReference>
<name>A0ACC0PMU1_RHOML</name>
<sequence>MEIWPPRKEHELISQSRPNESPAVVDQEQIPQLNSDTLLPSNQFSATIDTNTVKVKVRCEEGTIMFQLSCTWRKEELEQHVKKRLSFKAGTYNIGQSRPNESPAVVDQEQVPQLNSGTLLPSNQVSATIDTNSVKVKVRCEEGTRMFRLSCPWRKEELEQQVKKRLSFEAGTYNINYKDVDDDLMLIKCDEDLEECIFSSSRLGTRSIELFLIPK</sequence>
<keyword evidence="2" id="KW-1185">Reference proteome</keyword>
<comment type="caution">
    <text evidence="1">The sequence shown here is derived from an EMBL/GenBank/DDBJ whole genome shotgun (WGS) entry which is preliminary data.</text>
</comment>
<evidence type="ECO:0000313" key="2">
    <source>
        <dbReference type="Proteomes" id="UP001062846"/>
    </source>
</evidence>
<protein>
    <submittedName>
        <fullName evidence="1">Uncharacterized protein</fullName>
    </submittedName>
</protein>
<evidence type="ECO:0000313" key="1">
    <source>
        <dbReference type="EMBL" id="KAI8566444.1"/>
    </source>
</evidence>
<accession>A0ACC0PMU1</accession>
<reference evidence="1" key="1">
    <citation type="submission" date="2022-02" db="EMBL/GenBank/DDBJ databases">
        <title>Plant Genome Project.</title>
        <authorList>
            <person name="Zhang R.-G."/>
        </authorList>
    </citation>
    <scope>NUCLEOTIDE SEQUENCE</scope>
    <source>
        <strain evidence="1">AT1</strain>
    </source>
</reference>
<organism evidence="1 2">
    <name type="scientific">Rhododendron molle</name>
    <name type="common">Chinese azalea</name>
    <name type="synonym">Azalea mollis</name>
    <dbReference type="NCBI Taxonomy" id="49168"/>
    <lineage>
        <taxon>Eukaryota</taxon>
        <taxon>Viridiplantae</taxon>
        <taxon>Streptophyta</taxon>
        <taxon>Embryophyta</taxon>
        <taxon>Tracheophyta</taxon>
        <taxon>Spermatophyta</taxon>
        <taxon>Magnoliopsida</taxon>
        <taxon>eudicotyledons</taxon>
        <taxon>Gunneridae</taxon>
        <taxon>Pentapetalae</taxon>
        <taxon>asterids</taxon>
        <taxon>Ericales</taxon>
        <taxon>Ericaceae</taxon>
        <taxon>Ericoideae</taxon>
        <taxon>Rhodoreae</taxon>
        <taxon>Rhododendron</taxon>
    </lineage>
</organism>